<protein>
    <submittedName>
        <fullName evidence="1">Uncharacterized protein</fullName>
    </submittedName>
</protein>
<dbReference type="AlphaFoldDB" id="A0A0M4MTB8"/>
<reference evidence="1 2" key="1">
    <citation type="journal article" date="2015" name="Genome Announc.">
        <title>Whole-Genome Sequence of Leptospira interrogans Serovar Hardjo Subtype Hardjoprajitno Strain Norma, Isolated from Cattle in a Leptospirosis Outbreak in Brazil.</title>
        <authorList>
            <person name="Cosate M.R."/>
            <person name="Soares S.C."/>
            <person name="Mendes T.A."/>
            <person name="Raittz R.T."/>
            <person name="Moreira E.C."/>
            <person name="Leite R."/>
            <person name="Fernandes G.R."/>
            <person name="Haddad J.P."/>
            <person name="Ortega J.M."/>
        </authorList>
    </citation>
    <scope>NUCLEOTIDE SEQUENCE [LARGE SCALE GENOMIC DNA]</scope>
    <source>
        <strain evidence="1 2">Norma</strain>
    </source>
</reference>
<organism evidence="1">
    <name type="scientific">Leptospira interrogans serovar Hardjo str. Norma</name>
    <dbReference type="NCBI Taxonomy" id="1279460"/>
    <lineage>
        <taxon>Bacteria</taxon>
        <taxon>Pseudomonadati</taxon>
        <taxon>Spirochaetota</taxon>
        <taxon>Spirochaetia</taxon>
        <taxon>Leptospirales</taxon>
        <taxon>Leptospiraceae</taxon>
        <taxon>Leptospira</taxon>
    </lineage>
</organism>
<evidence type="ECO:0000313" key="2">
    <source>
        <dbReference type="Proteomes" id="UP000056502"/>
    </source>
</evidence>
<dbReference type="Proteomes" id="UP000056502">
    <property type="component" value="Chromosome I"/>
</dbReference>
<dbReference type="EMBL" id="CP012603">
    <property type="protein sequence ID" value="ALE38738.1"/>
    <property type="molecule type" value="Genomic_DNA"/>
</dbReference>
<proteinExistence type="predicted"/>
<name>A0A0M4MTB8_LEPIR</name>
<evidence type="ECO:0000313" key="1">
    <source>
        <dbReference type="EMBL" id="ALE38738.1"/>
    </source>
</evidence>
<sequence length="197" mass="22908">MQILYQDIVLVGSFNSSLFSPEWMKKKSIYEGEVGVEFELGTGNLRFLLKKVELYLSVSQNKILIQNANNLESFKSNKFSFLVQLLKILPHTPVSAIGYNIHLNIPKIKRDTLTDLMKENFIKLKVNDKTIQSQFLYQIRKDYLITINYQLSDQSPELVHFNFEDRAIPNSELGHQSVQKFISKIEEFNKYASSHLE</sequence>
<accession>A0A0M4MTB8</accession>
<gene>
    <name evidence="1" type="ORF">G436_1543</name>
</gene>
<dbReference type="PATRIC" id="fig|1279460.3.peg.1556"/>